<dbReference type="SUPFAM" id="SSF52540">
    <property type="entry name" value="P-loop containing nucleoside triphosphate hydrolases"/>
    <property type="match status" value="1"/>
</dbReference>
<evidence type="ECO:0000313" key="2">
    <source>
        <dbReference type="Proteomes" id="UP000005017"/>
    </source>
</evidence>
<dbReference type="PANTHER" id="PTHR11669:SF8">
    <property type="entry name" value="DNA POLYMERASE III SUBUNIT DELTA"/>
    <property type="match status" value="1"/>
</dbReference>
<dbReference type="InterPro" id="IPR027417">
    <property type="entry name" value="P-loop_NTPase"/>
</dbReference>
<evidence type="ECO:0000313" key="1">
    <source>
        <dbReference type="EMBL" id="EFC06374.1"/>
    </source>
</evidence>
<protein>
    <submittedName>
        <fullName evidence="1">DNA polymerase III, delta' subunit</fullName>
        <ecNumber evidence="1">2.7.7.7</ecNumber>
    </submittedName>
</protein>
<keyword evidence="1" id="KW-0548">Nucleotidyltransferase</keyword>
<dbReference type="EC" id="2.7.7.7" evidence="1"/>
<keyword evidence="1" id="KW-0808">Transferase</keyword>
<dbReference type="GO" id="GO:0003887">
    <property type="term" value="F:DNA-directed DNA polymerase activity"/>
    <property type="evidence" value="ECO:0007669"/>
    <property type="project" value="UniProtKB-EC"/>
</dbReference>
<dbReference type="Proteomes" id="UP000005017">
    <property type="component" value="Unassembled WGS sequence"/>
</dbReference>
<organism evidence="1 2">
    <name type="scientific">Bulleidia extructa W1219</name>
    <dbReference type="NCBI Taxonomy" id="679192"/>
    <lineage>
        <taxon>Bacteria</taxon>
        <taxon>Bacillati</taxon>
        <taxon>Bacillota</taxon>
        <taxon>Erysipelotrichia</taxon>
        <taxon>Erysipelotrichales</taxon>
        <taxon>Erysipelotrichaceae</taxon>
        <taxon>Bulleidia</taxon>
    </lineage>
</organism>
<dbReference type="STRING" id="679192.HMPREF9013_1082"/>
<dbReference type="PANTHER" id="PTHR11669">
    <property type="entry name" value="REPLICATION FACTOR C / DNA POLYMERASE III GAMMA-TAU SUBUNIT"/>
    <property type="match status" value="1"/>
</dbReference>
<name>D2MMU8_9FIRM</name>
<dbReference type="Pfam" id="PF13177">
    <property type="entry name" value="DNA_pol3_delta2"/>
    <property type="match status" value="1"/>
</dbReference>
<gene>
    <name evidence="1" type="ORF">HMPREF9013_1082</name>
</gene>
<dbReference type="GO" id="GO:0006261">
    <property type="term" value="P:DNA-templated DNA replication"/>
    <property type="evidence" value="ECO:0007669"/>
    <property type="project" value="TreeGrafter"/>
</dbReference>
<dbReference type="AlphaFoldDB" id="D2MMU8"/>
<reference evidence="1" key="1">
    <citation type="submission" date="2009-12" db="EMBL/GenBank/DDBJ databases">
        <authorList>
            <person name="Miao Y.-W."/>
            <person name="Wu G.-S."/>
            <person name="Kong Q.-P."/>
            <person name="Ouyang Y.-N."/>
            <person name="Liang J.-P."/>
            <person name="Yang Z.-Y."/>
            <person name="Yu N."/>
            <person name="Zhang Y.-P."/>
        </authorList>
    </citation>
    <scope>NUCLEOTIDE SEQUENCE</scope>
    <source>
        <strain evidence="1">W1219</strain>
    </source>
</reference>
<dbReference type="InterPro" id="IPR050238">
    <property type="entry name" value="DNA_Rep/Repair_Clamp_Loader"/>
</dbReference>
<dbReference type="EMBL" id="ADFR01000002">
    <property type="protein sequence ID" value="EFC06374.1"/>
    <property type="molecule type" value="Genomic_DNA"/>
</dbReference>
<comment type="caution">
    <text evidence="1">The sequence shown here is derived from an EMBL/GenBank/DDBJ whole genome shotgun (WGS) entry which is preliminary data.</text>
</comment>
<accession>D2MMU8</accession>
<dbReference type="Gene3D" id="3.40.50.300">
    <property type="entry name" value="P-loop containing nucleotide triphosphate hydrolases"/>
    <property type="match status" value="1"/>
</dbReference>
<sequence length="318" mass="36900">MQTMAYQQIERTLRNQNFSHAYLFVGNAHQDMRDLATFFAQSLLCSKSDIACGICGSCERVIQGQHPDYQHLNGEEKAISKKEIDELQNYFSKTAVENAKGRRVCFLEHMETASLSAQNSLLKFLEEPSKGVVIILSVPKESSILPTLVSRCIPIYFQSVNQKELLQQALKLGYGQEDAYFLSLISQSEEELKQNHEKEEYAKAILMLKESLEQPQELLVDYHVSLKPKDKDSHLFLLNTYFHFVAQAMRQALMKEEVGPTWLVDYIRKAKDDKEQAMVYALVMEALDRLNKYNDPTLLFEQTIYQWRILKNDNRRRK</sequence>
<dbReference type="eggNOG" id="COG0470">
    <property type="taxonomic scope" value="Bacteria"/>
</dbReference>
<keyword evidence="2" id="KW-1185">Reference proteome</keyword>
<proteinExistence type="predicted"/>